<feature type="domain" description="LysM" evidence="2">
    <location>
        <begin position="157"/>
        <end position="203"/>
    </location>
</feature>
<protein>
    <recommendedName>
        <fullName evidence="2">LysM domain-containing protein</fullName>
    </recommendedName>
</protein>
<comment type="caution">
    <text evidence="3">The sequence shown here is derived from an EMBL/GenBank/DDBJ whole genome shotgun (WGS) entry which is preliminary data.</text>
</comment>
<feature type="region of interest" description="Disordered" evidence="1">
    <location>
        <begin position="1"/>
        <end position="22"/>
    </location>
</feature>
<organism evidence="3 4">
    <name type="scientific">Rathayibacter caricis DSM 15933</name>
    <dbReference type="NCBI Taxonomy" id="1328867"/>
    <lineage>
        <taxon>Bacteria</taxon>
        <taxon>Bacillati</taxon>
        <taxon>Actinomycetota</taxon>
        <taxon>Actinomycetes</taxon>
        <taxon>Micrococcales</taxon>
        <taxon>Microbacteriaceae</taxon>
        <taxon>Rathayibacter</taxon>
    </lineage>
</organism>
<dbReference type="Gene3D" id="3.10.350.10">
    <property type="entry name" value="LysM domain"/>
    <property type="match status" value="1"/>
</dbReference>
<dbReference type="SMART" id="SM00257">
    <property type="entry name" value="LysM"/>
    <property type="match status" value="1"/>
</dbReference>
<reference evidence="3 4" key="1">
    <citation type="submission" date="2018-03" db="EMBL/GenBank/DDBJ databases">
        <title>Bacteriophage NCPPB3778 and a type I-E CRISPR drive the evolution of the US Biological Select Agent, Rathayibacter toxicus.</title>
        <authorList>
            <person name="Davis E.W.II."/>
            <person name="Tabima J.F."/>
            <person name="Weisberg A.J."/>
            <person name="Dantas Lopes L."/>
            <person name="Wiseman M.S."/>
            <person name="Wiseman M.S."/>
            <person name="Pupko T."/>
            <person name="Belcher M.S."/>
            <person name="Sechler A.J."/>
            <person name="Tancos M.A."/>
            <person name="Schroeder B.K."/>
            <person name="Murray T.D."/>
            <person name="Luster D.G."/>
            <person name="Schneider W.L."/>
            <person name="Rogers E."/>
            <person name="Andreote F.D."/>
            <person name="Grunwald N.J."/>
            <person name="Putnam M.L."/>
            <person name="Chang J.H."/>
        </authorList>
    </citation>
    <scope>NUCLEOTIDE SEQUENCE [LARGE SCALE GENOMIC DNA]</scope>
    <source>
        <strain evidence="3 4">DSM 15933</strain>
    </source>
</reference>
<evidence type="ECO:0000256" key="1">
    <source>
        <dbReference type="SAM" id="MobiDB-lite"/>
    </source>
</evidence>
<evidence type="ECO:0000313" key="4">
    <source>
        <dbReference type="Proteomes" id="UP000241085"/>
    </source>
</evidence>
<gene>
    <name evidence="3" type="ORF">C1I63_04450</name>
</gene>
<dbReference type="InterPro" id="IPR018392">
    <property type="entry name" value="LysM"/>
</dbReference>
<dbReference type="InterPro" id="IPR036779">
    <property type="entry name" value="LysM_dom_sf"/>
</dbReference>
<dbReference type="PROSITE" id="PS51782">
    <property type="entry name" value="LYSM"/>
    <property type="match status" value="1"/>
</dbReference>
<dbReference type="Pfam" id="PF01476">
    <property type="entry name" value="LysM"/>
    <property type="match status" value="1"/>
</dbReference>
<keyword evidence="4" id="KW-1185">Reference proteome</keyword>
<name>A0A2T4URM5_9MICO</name>
<proteinExistence type="predicted"/>
<dbReference type="SUPFAM" id="SSF54106">
    <property type="entry name" value="LysM domain"/>
    <property type="match status" value="1"/>
</dbReference>
<dbReference type="CDD" id="cd00118">
    <property type="entry name" value="LysM"/>
    <property type="match status" value="1"/>
</dbReference>
<evidence type="ECO:0000259" key="2">
    <source>
        <dbReference type="PROSITE" id="PS51782"/>
    </source>
</evidence>
<sequence length="209" mass="21085">MGRGADGLGERRRRPPRAAGAARLIPTRRDRTARLSPRVVGSARGGGSTRGGDVRAGRVGVALATGALLALTGCAAPSPTPTVTVTVFAEATPTPDPTVTAALPQATATVFVPQPEVTVTITPNPVPVIPETAYATDFGAAPGATGTPTTNGAGGIVSYTVVEGDTFFDIAQRFGIPVQQLLRMNADVAGAGEAVYIGRVINLDASTLG</sequence>
<dbReference type="EMBL" id="PZPL01000001">
    <property type="protein sequence ID" value="PTL72165.1"/>
    <property type="molecule type" value="Genomic_DNA"/>
</dbReference>
<dbReference type="Proteomes" id="UP000241085">
    <property type="component" value="Unassembled WGS sequence"/>
</dbReference>
<accession>A0A2T4URM5</accession>
<dbReference type="AlphaFoldDB" id="A0A2T4URM5"/>
<evidence type="ECO:0000313" key="3">
    <source>
        <dbReference type="EMBL" id="PTL72165.1"/>
    </source>
</evidence>